<dbReference type="PROSITE" id="PS50949">
    <property type="entry name" value="HTH_GNTR"/>
    <property type="match status" value="1"/>
</dbReference>
<feature type="DNA-binding region" description="H-T-H motif" evidence="4">
    <location>
        <begin position="130"/>
        <end position="149"/>
    </location>
</feature>
<evidence type="ECO:0000256" key="2">
    <source>
        <dbReference type="ARBA" id="ARBA00023125"/>
    </source>
</evidence>
<evidence type="ECO:0000256" key="3">
    <source>
        <dbReference type="ARBA" id="ARBA00023163"/>
    </source>
</evidence>
<accession>A0A919EFP5</accession>
<dbReference type="InterPro" id="IPR000524">
    <property type="entry name" value="Tscrpt_reg_HTH_GntR"/>
</dbReference>
<dbReference type="SMART" id="SM00345">
    <property type="entry name" value="HTH_GNTR"/>
    <property type="match status" value="1"/>
</dbReference>
<dbReference type="Gene3D" id="1.10.10.60">
    <property type="entry name" value="Homeodomain-like"/>
    <property type="match status" value="1"/>
</dbReference>
<keyword evidence="2 4" id="KW-0238">DNA-binding</keyword>
<dbReference type="SUPFAM" id="SSF48498">
    <property type="entry name" value="Tetracyclin repressor-like, C-terminal domain"/>
    <property type="match status" value="1"/>
</dbReference>
<dbReference type="PANTHER" id="PTHR44846">
    <property type="entry name" value="MANNOSYL-D-GLYCERATE TRANSPORT/METABOLISM SYSTEM REPRESSOR MNGR-RELATED"/>
    <property type="match status" value="1"/>
</dbReference>
<feature type="region of interest" description="Disordered" evidence="5">
    <location>
        <begin position="76"/>
        <end position="107"/>
    </location>
</feature>
<dbReference type="Pfam" id="PF00392">
    <property type="entry name" value="GntR"/>
    <property type="match status" value="1"/>
</dbReference>
<dbReference type="Proteomes" id="UP000638313">
    <property type="component" value="Unassembled WGS sequence"/>
</dbReference>
<dbReference type="Gene3D" id="1.10.357.10">
    <property type="entry name" value="Tetracycline Repressor, domain 2"/>
    <property type="match status" value="1"/>
</dbReference>
<dbReference type="SUPFAM" id="SSF46689">
    <property type="entry name" value="Homeodomain-like"/>
    <property type="match status" value="1"/>
</dbReference>
<evidence type="ECO:0000313" key="8">
    <source>
        <dbReference type="EMBL" id="GHF67579.1"/>
    </source>
</evidence>
<evidence type="ECO:0000313" key="9">
    <source>
        <dbReference type="Proteomes" id="UP000638313"/>
    </source>
</evidence>
<dbReference type="GO" id="GO:0003700">
    <property type="term" value="F:DNA-binding transcription factor activity"/>
    <property type="evidence" value="ECO:0007669"/>
    <property type="project" value="InterPro"/>
</dbReference>
<keyword evidence="3" id="KW-0804">Transcription</keyword>
<feature type="domain" description="HTH gntR-type" evidence="6">
    <location>
        <begin position="12"/>
        <end position="80"/>
    </location>
</feature>
<name>A0A919EFP5_9ACTN</name>
<dbReference type="Pfam" id="PF02909">
    <property type="entry name" value="TetR_C_1"/>
    <property type="match status" value="1"/>
</dbReference>
<keyword evidence="9" id="KW-1185">Reference proteome</keyword>
<gene>
    <name evidence="8" type="ORF">GCM10010218_56330</name>
</gene>
<dbReference type="AlphaFoldDB" id="A0A919EFP5"/>
<dbReference type="InterPro" id="IPR009057">
    <property type="entry name" value="Homeodomain-like_sf"/>
</dbReference>
<dbReference type="Pfam" id="PF00440">
    <property type="entry name" value="TetR_N"/>
    <property type="match status" value="1"/>
</dbReference>
<sequence length="333" mass="35758">MTAEKNSASGSAPPYLRIVADIRRRIARGELRPGDRVPSTRQLAREWEVALATATKALTVLRQEGLVRAEPRVGTLVAPARRTTPPASPAAQPPAPAPGPRPSAGQDLTRDRIVRAAVELADAEGLDALSMRGIAARLGTSAMTAYRYVDSKNTLVLLMADAVLGECAYPDPAPAGWRERLETGALALWAVHRAHPWLAHVSPLHRPLMLPNMIAYAEWMLGGLDGHGFAPTTLLDLNVLLYSHVQGMAAHLEREAQEESATGVSDQEWLDAQAPATEAVLASGRYPVFTRLLGAIGDNGYDLRLDDLFALGLTALLDGVERLVREHAGGPPR</sequence>
<dbReference type="InterPro" id="IPR036271">
    <property type="entry name" value="Tet_transcr_reg_TetR-rel_C_sf"/>
</dbReference>
<proteinExistence type="predicted"/>
<dbReference type="InterPro" id="IPR036390">
    <property type="entry name" value="WH_DNA-bd_sf"/>
</dbReference>
<dbReference type="GO" id="GO:0045892">
    <property type="term" value="P:negative regulation of DNA-templated transcription"/>
    <property type="evidence" value="ECO:0007669"/>
    <property type="project" value="InterPro"/>
</dbReference>
<dbReference type="SUPFAM" id="SSF46785">
    <property type="entry name" value="Winged helix' DNA-binding domain"/>
    <property type="match status" value="1"/>
</dbReference>
<comment type="caution">
    <text evidence="8">The sequence shown here is derived from an EMBL/GenBank/DDBJ whole genome shotgun (WGS) entry which is preliminary data.</text>
</comment>
<keyword evidence="1" id="KW-0805">Transcription regulation</keyword>
<dbReference type="InterPro" id="IPR050679">
    <property type="entry name" value="Bact_HTH_transcr_reg"/>
</dbReference>
<feature type="domain" description="HTH tetR-type" evidence="7">
    <location>
        <begin position="107"/>
        <end position="167"/>
    </location>
</feature>
<dbReference type="InterPro" id="IPR036388">
    <property type="entry name" value="WH-like_DNA-bd_sf"/>
</dbReference>
<dbReference type="RefSeq" id="WP_190132555.1">
    <property type="nucleotide sequence ID" value="NZ_BNBD01000016.1"/>
</dbReference>
<evidence type="ECO:0000259" key="6">
    <source>
        <dbReference type="PROSITE" id="PS50949"/>
    </source>
</evidence>
<protein>
    <submittedName>
        <fullName evidence="8">GntR family transcriptional regulator</fullName>
    </submittedName>
</protein>
<dbReference type="EMBL" id="BNBD01000016">
    <property type="protein sequence ID" value="GHF67579.1"/>
    <property type="molecule type" value="Genomic_DNA"/>
</dbReference>
<dbReference type="PANTHER" id="PTHR44846:SF17">
    <property type="entry name" value="GNTR-FAMILY TRANSCRIPTIONAL REGULATOR"/>
    <property type="match status" value="1"/>
</dbReference>
<feature type="compositionally biased region" description="Pro residues" evidence="5">
    <location>
        <begin position="86"/>
        <end position="101"/>
    </location>
</feature>
<evidence type="ECO:0000256" key="1">
    <source>
        <dbReference type="ARBA" id="ARBA00023015"/>
    </source>
</evidence>
<reference evidence="8" key="2">
    <citation type="submission" date="2020-09" db="EMBL/GenBank/DDBJ databases">
        <authorList>
            <person name="Sun Q."/>
            <person name="Ohkuma M."/>
        </authorList>
    </citation>
    <scope>NUCLEOTIDE SEQUENCE</scope>
    <source>
        <strain evidence="8">JCM 4059</strain>
    </source>
</reference>
<evidence type="ECO:0000256" key="5">
    <source>
        <dbReference type="SAM" id="MobiDB-lite"/>
    </source>
</evidence>
<dbReference type="PROSITE" id="PS50977">
    <property type="entry name" value="HTH_TETR_2"/>
    <property type="match status" value="1"/>
</dbReference>
<dbReference type="CDD" id="cd07377">
    <property type="entry name" value="WHTH_GntR"/>
    <property type="match status" value="1"/>
</dbReference>
<evidence type="ECO:0000256" key="4">
    <source>
        <dbReference type="PROSITE-ProRule" id="PRU00335"/>
    </source>
</evidence>
<evidence type="ECO:0000259" key="7">
    <source>
        <dbReference type="PROSITE" id="PS50977"/>
    </source>
</evidence>
<organism evidence="8 9">
    <name type="scientific">Streptomyces mashuensis</name>
    <dbReference type="NCBI Taxonomy" id="33904"/>
    <lineage>
        <taxon>Bacteria</taxon>
        <taxon>Bacillati</taxon>
        <taxon>Actinomycetota</taxon>
        <taxon>Actinomycetes</taxon>
        <taxon>Kitasatosporales</taxon>
        <taxon>Streptomycetaceae</taxon>
        <taxon>Streptomyces</taxon>
    </lineage>
</organism>
<dbReference type="Gene3D" id="1.10.10.10">
    <property type="entry name" value="Winged helix-like DNA-binding domain superfamily/Winged helix DNA-binding domain"/>
    <property type="match status" value="1"/>
</dbReference>
<dbReference type="InterPro" id="IPR004111">
    <property type="entry name" value="Repressor_TetR_C"/>
</dbReference>
<dbReference type="GO" id="GO:0003677">
    <property type="term" value="F:DNA binding"/>
    <property type="evidence" value="ECO:0007669"/>
    <property type="project" value="UniProtKB-UniRule"/>
</dbReference>
<reference evidence="8" key="1">
    <citation type="journal article" date="2014" name="Int. J. Syst. Evol. Microbiol.">
        <title>Complete genome sequence of Corynebacterium casei LMG S-19264T (=DSM 44701T), isolated from a smear-ripened cheese.</title>
        <authorList>
            <consortium name="US DOE Joint Genome Institute (JGI-PGF)"/>
            <person name="Walter F."/>
            <person name="Albersmeier A."/>
            <person name="Kalinowski J."/>
            <person name="Ruckert C."/>
        </authorList>
    </citation>
    <scope>NUCLEOTIDE SEQUENCE</scope>
    <source>
        <strain evidence="8">JCM 4059</strain>
    </source>
</reference>
<dbReference type="InterPro" id="IPR001647">
    <property type="entry name" value="HTH_TetR"/>
</dbReference>